<dbReference type="Pfam" id="PF01547">
    <property type="entry name" value="SBP_bac_1"/>
    <property type="match status" value="1"/>
</dbReference>
<proteinExistence type="predicted"/>
<dbReference type="GeneID" id="9626737"/>
<feature type="chain" id="PRO_5003124460" evidence="2">
    <location>
        <begin position="21"/>
        <end position="363"/>
    </location>
</feature>
<sequence length="363" mass="38982">MKVAVWALTIFSFGVFLASGTSELWEDAFVGCAMDAVRHTANCKVPSSDVTIQGVTSKCLLRGHAIQAGLGNNNTSLRIAALNVSSLLPLVKSVNRIAAANGLAPVSWTLLDPATADVFLKQEIKHERSFHAYVLSGQQAGDMIYLGVPQDLSGLVARDHILDWTSLLPFYREFAAVFGGVVTSIPVSGFVTLLYYRTDLFEAAGRQPPRTWQEALETAAHFNGSDLDGDGQANDYGICLWQSRDCVSAGLPVLAILASLVQSGGHSSGLFMQPSTGKAVVDTAAWLAALQLAEQLGAFAPPAADRRAAGSRDCTYMPLFGQVAGTGCCRGGARASVRVQEYTKDQSIIPRVFNFLRWKFYLN</sequence>
<evidence type="ECO:0000313" key="4">
    <source>
        <dbReference type="Proteomes" id="UP000001058"/>
    </source>
</evidence>
<dbReference type="InterPro" id="IPR050490">
    <property type="entry name" value="Bact_solute-bd_prot1"/>
</dbReference>
<dbReference type="EMBL" id="GL378392">
    <property type="protein sequence ID" value="EFJ41631.1"/>
    <property type="molecule type" value="Genomic_DNA"/>
</dbReference>
<dbReference type="InterPro" id="IPR006059">
    <property type="entry name" value="SBP"/>
</dbReference>
<reference evidence="3 4" key="1">
    <citation type="journal article" date="2010" name="Science">
        <title>Genomic analysis of organismal complexity in the multicellular green alga Volvox carteri.</title>
        <authorList>
            <person name="Prochnik S.E."/>
            <person name="Umen J."/>
            <person name="Nedelcu A.M."/>
            <person name="Hallmann A."/>
            <person name="Miller S.M."/>
            <person name="Nishii I."/>
            <person name="Ferris P."/>
            <person name="Kuo A."/>
            <person name="Mitros T."/>
            <person name="Fritz-Laylin L.K."/>
            <person name="Hellsten U."/>
            <person name="Chapman J."/>
            <person name="Simakov O."/>
            <person name="Rensing S.A."/>
            <person name="Terry A."/>
            <person name="Pangilinan J."/>
            <person name="Kapitonov V."/>
            <person name="Jurka J."/>
            <person name="Salamov A."/>
            <person name="Shapiro H."/>
            <person name="Schmutz J."/>
            <person name="Grimwood J."/>
            <person name="Lindquist E."/>
            <person name="Lucas S."/>
            <person name="Grigoriev I.V."/>
            <person name="Schmitt R."/>
            <person name="Kirk D."/>
            <person name="Rokhsar D.S."/>
        </authorList>
    </citation>
    <scope>NUCLEOTIDE SEQUENCE [LARGE SCALE GENOMIC DNA]</scope>
    <source>
        <strain evidence="4">f. Nagariensis / Eve</strain>
    </source>
</reference>
<feature type="transmembrane region" description="Helical" evidence="1">
    <location>
        <begin position="174"/>
        <end position="196"/>
    </location>
</feature>
<keyword evidence="2" id="KW-0732">Signal</keyword>
<dbReference type="SUPFAM" id="SSF53850">
    <property type="entry name" value="Periplasmic binding protein-like II"/>
    <property type="match status" value="1"/>
</dbReference>
<gene>
    <name evidence="3" type="ORF">VOLCADRAFT_98382</name>
</gene>
<dbReference type="OrthoDB" id="2021138at2759"/>
<dbReference type="RefSeq" id="XP_002957287.1">
    <property type="nucleotide sequence ID" value="XM_002957241.1"/>
</dbReference>
<dbReference type="InParanoid" id="D8UF72"/>
<protein>
    <submittedName>
        <fullName evidence="3">Uncharacterized protein</fullName>
    </submittedName>
</protein>
<dbReference type="PANTHER" id="PTHR43649">
    <property type="entry name" value="ARABINOSE-BINDING PROTEIN-RELATED"/>
    <property type="match status" value="1"/>
</dbReference>
<dbReference type="Gene3D" id="3.40.190.10">
    <property type="entry name" value="Periplasmic binding protein-like II"/>
    <property type="match status" value="2"/>
</dbReference>
<dbReference type="KEGG" id="vcn:VOLCADRAFT_98382"/>
<evidence type="ECO:0000256" key="1">
    <source>
        <dbReference type="SAM" id="Phobius"/>
    </source>
</evidence>
<keyword evidence="1" id="KW-0812">Transmembrane</keyword>
<evidence type="ECO:0000313" key="3">
    <source>
        <dbReference type="EMBL" id="EFJ41631.1"/>
    </source>
</evidence>
<accession>D8UF72</accession>
<keyword evidence="4" id="KW-1185">Reference proteome</keyword>
<dbReference type="AlphaFoldDB" id="D8UF72"/>
<feature type="signal peptide" evidence="2">
    <location>
        <begin position="1"/>
        <end position="20"/>
    </location>
</feature>
<name>D8UF72_VOLCA</name>
<dbReference type="PANTHER" id="PTHR43649:SF12">
    <property type="entry name" value="DIACETYLCHITOBIOSE BINDING PROTEIN DASA"/>
    <property type="match status" value="1"/>
</dbReference>
<evidence type="ECO:0000256" key="2">
    <source>
        <dbReference type="SAM" id="SignalP"/>
    </source>
</evidence>
<keyword evidence="1" id="KW-0472">Membrane</keyword>
<dbReference type="Proteomes" id="UP000001058">
    <property type="component" value="Unassembled WGS sequence"/>
</dbReference>
<dbReference type="eggNOG" id="ENOG502SVA6">
    <property type="taxonomic scope" value="Eukaryota"/>
</dbReference>
<keyword evidence="1" id="KW-1133">Transmembrane helix</keyword>
<organism evidence="4">
    <name type="scientific">Volvox carteri f. nagariensis</name>
    <dbReference type="NCBI Taxonomy" id="3068"/>
    <lineage>
        <taxon>Eukaryota</taxon>
        <taxon>Viridiplantae</taxon>
        <taxon>Chlorophyta</taxon>
        <taxon>core chlorophytes</taxon>
        <taxon>Chlorophyceae</taxon>
        <taxon>CS clade</taxon>
        <taxon>Chlamydomonadales</taxon>
        <taxon>Volvocaceae</taxon>
        <taxon>Volvox</taxon>
    </lineage>
</organism>